<evidence type="ECO:0000313" key="1">
    <source>
        <dbReference type="EMBL" id="KKM21635.1"/>
    </source>
</evidence>
<reference evidence="1" key="1">
    <citation type="journal article" date="2015" name="Nature">
        <title>Complex archaea that bridge the gap between prokaryotes and eukaryotes.</title>
        <authorList>
            <person name="Spang A."/>
            <person name="Saw J.H."/>
            <person name="Jorgensen S.L."/>
            <person name="Zaremba-Niedzwiedzka K."/>
            <person name="Martijn J."/>
            <person name="Lind A.E."/>
            <person name="van Eijk R."/>
            <person name="Schleper C."/>
            <person name="Guy L."/>
            <person name="Ettema T.J."/>
        </authorList>
    </citation>
    <scope>NUCLEOTIDE SEQUENCE</scope>
</reference>
<comment type="caution">
    <text evidence="1">The sequence shown here is derived from an EMBL/GenBank/DDBJ whole genome shotgun (WGS) entry which is preliminary data.</text>
</comment>
<protein>
    <submittedName>
        <fullName evidence="1">Uncharacterized protein</fullName>
    </submittedName>
</protein>
<gene>
    <name evidence="1" type="ORF">LCGC14_1633360</name>
</gene>
<accession>A0A0F9L1L5</accession>
<proteinExistence type="predicted"/>
<dbReference type="EMBL" id="LAZR01013508">
    <property type="protein sequence ID" value="KKM21635.1"/>
    <property type="molecule type" value="Genomic_DNA"/>
</dbReference>
<sequence length="61" mass="7128">MKIVKIKMLQDISTGDCPNEITVLQKGHEYFATDCGDYWLIQQYNGRGFIWIAYKKLAEEI</sequence>
<dbReference type="AlphaFoldDB" id="A0A0F9L1L5"/>
<name>A0A0F9L1L5_9ZZZZ</name>
<organism evidence="1">
    <name type="scientific">marine sediment metagenome</name>
    <dbReference type="NCBI Taxonomy" id="412755"/>
    <lineage>
        <taxon>unclassified sequences</taxon>
        <taxon>metagenomes</taxon>
        <taxon>ecological metagenomes</taxon>
    </lineage>
</organism>